<protein>
    <submittedName>
        <fullName evidence="1">Uncharacterized protein</fullName>
    </submittedName>
</protein>
<dbReference type="Proteomes" id="UP000034164">
    <property type="component" value="Unassembled WGS sequence"/>
</dbReference>
<dbReference type="AlphaFoldDB" id="A0A0G2IXR8"/>
<feature type="non-terminal residue" evidence="1">
    <location>
        <position position="1"/>
    </location>
</feature>
<evidence type="ECO:0000313" key="2">
    <source>
        <dbReference type="Proteomes" id="UP000034164"/>
    </source>
</evidence>
<sequence length="54" mass="5816">FGISAPGNYATAGIIKRWAPIATGGLYRSISQQGMALLRVILDTLSLTRETIHD</sequence>
<gene>
    <name evidence="1" type="ORF">EMCG_05257</name>
</gene>
<proteinExistence type="predicted"/>
<organism evidence="1 2">
    <name type="scientific">[Emmonsia] crescens</name>
    <dbReference type="NCBI Taxonomy" id="73230"/>
    <lineage>
        <taxon>Eukaryota</taxon>
        <taxon>Fungi</taxon>
        <taxon>Dikarya</taxon>
        <taxon>Ascomycota</taxon>
        <taxon>Pezizomycotina</taxon>
        <taxon>Eurotiomycetes</taxon>
        <taxon>Eurotiomycetidae</taxon>
        <taxon>Onygenales</taxon>
        <taxon>Ajellomycetaceae</taxon>
        <taxon>Emergomyces</taxon>
    </lineage>
</organism>
<dbReference type="VEuPathDB" id="FungiDB:EMCG_05257"/>
<name>A0A0G2IXR8_9EURO</name>
<evidence type="ECO:0000313" key="1">
    <source>
        <dbReference type="EMBL" id="KKZ59929.1"/>
    </source>
</evidence>
<accession>A0A0G2IXR8</accession>
<dbReference type="EMBL" id="LCZI01001627">
    <property type="protein sequence ID" value="KKZ59929.1"/>
    <property type="molecule type" value="Genomic_DNA"/>
</dbReference>
<reference evidence="2" key="1">
    <citation type="journal article" date="2015" name="PLoS Genet.">
        <title>The dynamic genome and transcriptome of the human fungal pathogen Blastomyces and close relative Emmonsia.</title>
        <authorList>
            <person name="Munoz J.F."/>
            <person name="Gauthier G.M."/>
            <person name="Desjardins C.A."/>
            <person name="Gallo J.E."/>
            <person name="Holder J."/>
            <person name="Sullivan T.D."/>
            <person name="Marty A.J."/>
            <person name="Carmen J.C."/>
            <person name="Chen Z."/>
            <person name="Ding L."/>
            <person name="Gujja S."/>
            <person name="Magrini V."/>
            <person name="Misas E."/>
            <person name="Mitreva M."/>
            <person name="Priest M."/>
            <person name="Saif S."/>
            <person name="Whiston E.A."/>
            <person name="Young S."/>
            <person name="Zeng Q."/>
            <person name="Goldman W.E."/>
            <person name="Mardis E.R."/>
            <person name="Taylor J.W."/>
            <person name="McEwen J.G."/>
            <person name="Clay O.K."/>
            <person name="Klein B.S."/>
            <person name="Cuomo C.A."/>
        </authorList>
    </citation>
    <scope>NUCLEOTIDE SEQUENCE [LARGE SCALE GENOMIC DNA]</scope>
    <source>
        <strain evidence="2">UAMH 3008</strain>
    </source>
</reference>
<comment type="caution">
    <text evidence="1">The sequence shown here is derived from an EMBL/GenBank/DDBJ whole genome shotgun (WGS) entry which is preliminary data.</text>
</comment>